<dbReference type="Gene3D" id="3.90.226.10">
    <property type="entry name" value="2-enoyl-CoA Hydratase, Chain A, domain 1"/>
    <property type="match status" value="1"/>
</dbReference>
<dbReference type="InterPro" id="IPR029045">
    <property type="entry name" value="ClpP/crotonase-like_dom_sf"/>
</dbReference>
<dbReference type="SUPFAM" id="SSF52096">
    <property type="entry name" value="ClpP/crotonase"/>
    <property type="match status" value="1"/>
</dbReference>
<evidence type="ECO:0000256" key="1">
    <source>
        <dbReference type="ARBA" id="ARBA00009179"/>
    </source>
</evidence>
<dbReference type="Proteomes" id="UP000322981">
    <property type="component" value="Unassembled WGS sequence"/>
</dbReference>
<dbReference type="FunFam" id="3.90.226.10:FF:000029">
    <property type="entry name" value="Peptidase, S41 family"/>
    <property type="match status" value="1"/>
</dbReference>
<dbReference type="Pfam" id="PF17820">
    <property type="entry name" value="PDZ_6"/>
    <property type="match status" value="1"/>
</dbReference>
<comment type="caution">
    <text evidence="8">The sequence shown here is derived from an EMBL/GenBank/DDBJ whole genome shotgun (WGS) entry which is preliminary data.</text>
</comment>
<dbReference type="RefSeq" id="WP_150090217.1">
    <property type="nucleotide sequence ID" value="NZ_JBFUOH010000013.1"/>
</dbReference>
<evidence type="ECO:0000313" key="9">
    <source>
        <dbReference type="Proteomes" id="UP000322981"/>
    </source>
</evidence>
<dbReference type="Gene3D" id="2.30.42.10">
    <property type="match status" value="1"/>
</dbReference>
<dbReference type="SMART" id="SM00228">
    <property type="entry name" value="PDZ"/>
    <property type="match status" value="1"/>
</dbReference>
<keyword evidence="2 5" id="KW-0645">Protease</keyword>
<evidence type="ECO:0000256" key="2">
    <source>
        <dbReference type="ARBA" id="ARBA00022670"/>
    </source>
</evidence>
<dbReference type="GO" id="GO:0007165">
    <property type="term" value="P:signal transduction"/>
    <property type="evidence" value="ECO:0007669"/>
    <property type="project" value="TreeGrafter"/>
</dbReference>
<evidence type="ECO:0000256" key="4">
    <source>
        <dbReference type="ARBA" id="ARBA00022825"/>
    </source>
</evidence>
<dbReference type="AlphaFoldDB" id="A0A5M8FUK7"/>
<dbReference type="Pfam" id="PF03572">
    <property type="entry name" value="Peptidase_S41"/>
    <property type="match status" value="1"/>
</dbReference>
<dbReference type="InterPro" id="IPR004447">
    <property type="entry name" value="Peptidase_S41A"/>
</dbReference>
<dbReference type="CDD" id="cd07560">
    <property type="entry name" value="Peptidase_S41_CPP"/>
    <property type="match status" value="1"/>
</dbReference>
<dbReference type="OrthoDB" id="9812068at2"/>
<dbReference type="PANTHER" id="PTHR32060">
    <property type="entry name" value="TAIL-SPECIFIC PROTEASE"/>
    <property type="match status" value="1"/>
</dbReference>
<evidence type="ECO:0000256" key="5">
    <source>
        <dbReference type="RuleBase" id="RU004404"/>
    </source>
</evidence>
<dbReference type="PANTHER" id="PTHR32060:SF30">
    <property type="entry name" value="CARBOXY-TERMINAL PROCESSING PROTEASE CTPA"/>
    <property type="match status" value="1"/>
</dbReference>
<dbReference type="InterPro" id="IPR001478">
    <property type="entry name" value="PDZ"/>
</dbReference>
<proteinExistence type="inferred from homology"/>
<dbReference type="GO" id="GO:0004175">
    <property type="term" value="F:endopeptidase activity"/>
    <property type="evidence" value="ECO:0007669"/>
    <property type="project" value="TreeGrafter"/>
</dbReference>
<dbReference type="PROSITE" id="PS50106">
    <property type="entry name" value="PDZ"/>
    <property type="match status" value="1"/>
</dbReference>
<keyword evidence="9" id="KW-1185">Reference proteome</keyword>
<dbReference type="NCBIfam" id="TIGR00225">
    <property type="entry name" value="prc"/>
    <property type="match status" value="1"/>
</dbReference>
<dbReference type="GO" id="GO:0030288">
    <property type="term" value="C:outer membrane-bounded periplasmic space"/>
    <property type="evidence" value="ECO:0007669"/>
    <property type="project" value="TreeGrafter"/>
</dbReference>
<reference evidence="8 9" key="1">
    <citation type="submission" date="2019-09" db="EMBL/GenBank/DDBJ databases">
        <title>Whole-genome sequence of the purple sulfur bacterium Thiohalocapsa marina DSM 19078.</title>
        <authorList>
            <person name="Kyndt J.A."/>
            <person name="Meyer T.E."/>
        </authorList>
    </citation>
    <scope>NUCLEOTIDE SEQUENCE [LARGE SCALE GENOMIC DNA]</scope>
    <source>
        <strain evidence="8 9">DSM 19078</strain>
    </source>
</reference>
<dbReference type="CDD" id="cd06782">
    <property type="entry name" value="cpPDZ_CPP-like"/>
    <property type="match status" value="1"/>
</dbReference>
<dbReference type="SUPFAM" id="SSF50156">
    <property type="entry name" value="PDZ domain-like"/>
    <property type="match status" value="1"/>
</dbReference>
<gene>
    <name evidence="8" type="ORF">F2Q65_01765</name>
</gene>
<evidence type="ECO:0000256" key="3">
    <source>
        <dbReference type="ARBA" id="ARBA00022801"/>
    </source>
</evidence>
<dbReference type="Pfam" id="PF22694">
    <property type="entry name" value="CtpB_N-like"/>
    <property type="match status" value="1"/>
</dbReference>
<accession>A0A5M8FUK7</accession>
<organism evidence="8 9">
    <name type="scientific">Thiohalocapsa marina</name>
    <dbReference type="NCBI Taxonomy" id="424902"/>
    <lineage>
        <taxon>Bacteria</taxon>
        <taxon>Pseudomonadati</taxon>
        <taxon>Pseudomonadota</taxon>
        <taxon>Gammaproteobacteria</taxon>
        <taxon>Chromatiales</taxon>
        <taxon>Chromatiaceae</taxon>
        <taxon>Thiohalocapsa</taxon>
    </lineage>
</organism>
<dbReference type="FunFam" id="2.30.42.10:FF:000063">
    <property type="entry name" value="Peptidase, S41 family"/>
    <property type="match status" value="1"/>
</dbReference>
<sequence length="423" mass="44632">MAPDGADTAQAPEGLPLDALRTFAEVFGRIKSGYVEAVDDRALLSSAIRGMLGGLDPHSAYLDQDEYRDLRVGTSGEFGGLGIEVGMEDGFIKVIAPIDDTPAQRAGIQAGDLIVRIDGKPVKGLSLSEAVKLMRGKPGTGITLTVVREDEGNPLSIEIVRDVIKVASVKSRTLEPGFGYIRISNFQARTTEDVLDAVATLKRDNPNGLEGVVLDLRNNPGGVLNAAVGVSDAFLERGLIVYTEGRIDDSRLEFKAGPDDVLDAAPLVVLVNGGSASASEIVAGALQDQGRAIVMGRTTFGKGSVQTIVPIDERTALKLTTARYYTPSGRSIQAQGIVPDIELARGSLTLDEADAVAPLTEADLRRHLPDADQDAETGAADDAAEDTGAADDDAERIAAEDYQLSEALNVLKGLSLYRRAGRP</sequence>
<protein>
    <submittedName>
        <fullName evidence="8">S41 family peptidase</fullName>
    </submittedName>
</protein>
<dbReference type="GO" id="GO:0006508">
    <property type="term" value="P:proteolysis"/>
    <property type="evidence" value="ECO:0007669"/>
    <property type="project" value="UniProtKB-KW"/>
</dbReference>
<dbReference type="EMBL" id="VWXX01000002">
    <property type="protein sequence ID" value="KAA6187486.1"/>
    <property type="molecule type" value="Genomic_DNA"/>
</dbReference>
<dbReference type="SMART" id="SM00245">
    <property type="entry name" value="TSPc"/>
    <property type="match status" value="1"/>
</dbReference>
<dbReference type="Gene3D" id="3.30.750.44">
    <property type="match status" value="1"/>
</dbReference>
<dbReference type="InterPro" id="IPR036034">
    <property type="entry name" value="PDZ_sf"/>
</dbReference>
<dbReference type="InterPro" id="IPR005151">
    <property type="entry name" value="Tail-specific_protease"/>
</dbReference>
<comment type="similarity">
    <text evidence="1 5">Belongs to the peptidase S41A family.</text>
</comment>
<keyword evidence="3 5" id="KW-0378">Hydrolase</keyword>
<dbReference type="InterPro" id="IPR055210">
    <property type="entry name" value="CtpA/B_N"/>
</dbReference>
<feature type="region of interest" description="Disordered" evidence="6">
    <location>
        <begin position="372"/>
        <end position="394"/>
    </location>
</feature>
<feature type="compositionally biased region" description="Acidic residues" evidence="6">
    <location>
        <begin position="382"/>
        <end position="394"/>
    </location>
</feature>
<keyword evidence="4 5" id="KW-0720">Serine protease</keyword>
<name>A0A5M8FUK7_9GAMM</name>
<dbReference type="InterPro" id="IPR041489">
    <property type="entry name" value="PDZ_6"/>
</dbReference>
<evidence type="ECO:0000313" key="8">
    <source>
        <dbReference type="EMBL" id="KAA6187486.1"/>
    </source>
</evidence>
<evidence type="ECO:0000259" key="7">
    <source>
        <dbReference type="PROSITE" id="PS50106"/>
    </source>
</evidence>
<feature type="domain" description="PDZ" evidence="7">
    <location>
        <begin position="67"/>
        <end position="135"/>
    </location>
</feature>
<evidence type="ECO:0000256" key="6">
    <source>
        <dbReference type="SAM" id="MobiDB-lite"/>
    </source>
</evidence>
<dbReference type="GO" id="GO:0008236">
    <property type="term" value="F:serine-type peptidase activity"/>
    <property type="evidence" value="ECO:0007669"/>
    <property type="project" value="UniProtKB-KW"/>
</dbReference>